<evidence type="ECO:0008006" key="4">
    <source>
        <dbReference type="Google" id="ProtNLM"/>
    </source>
</evidence>
<dbReference type="Proteomes" id="UP001320715">
    <property type="component" value="Unassembled WGS sequence"/>
</dbReference>
<dbReference type="Pfam" id="PF14023">
    <property type="entry name" value="Bestrophin-like"/>
    <property type="match status" value="1"/>
</dbReference>
<dbReference type="InterPro" id="IPR025333">
    <property type="entry name" value="DUF4239"/>
</dbReference>
<evidence type="ECO:0000313" key="2">
    <source>
        <dbReference type="EMBL" id="MCO6410043.1"/>
    </source>
</evidence>
<evidence type="ECO:0000256" key="1">
    <source>
        <dbReference type="SAM" id="Phobius"/>
    </source>
</evidence>
<accession>A0ABT1CV18</accession>
<sequence>MTVAVLEGSGFILGTAALTLLCYLLMRYLTGGDPEQHTKDLAGSVIFRVSALHGLILALVFAQEMVDYQQLKFESTVEANAIADVYFDARRYDPDLAPTVQEPIEAYLELVVSREWDHLAEGKGLFGPAWGQWDAAYEAVLDLEPADQRQESLRSHMLDRIHVISETRVKRENHAAGSISAMFWFAAMAGVVLIALAYYPYPVQRHNVMLIVMFGAFTGLVLFFISAFSNPFDPPGAIGTGPYLRLIEQIARS</sequence>
<reference evidence="2 3" key="1">
    <citation type="submission" date="2020-01" db="EMBL/GenBank/DDBJ databases">
        <title>Genomes of bacteria type strains.</title>
        <authorList>
            <person name="Chen J."/>
            <person name="Zhu S."/>
            <person name="Yang J."/>
        </authorList>
    </citation>
    <scope>NUCLEOTIDE SEQUENCE [LARGE SCALE GENOMIC DNA]</scope>
    <source>
        <strain evidence="2 3">DSM 16655</strain>
    </source>
</reference>
<proteinExistence type="predicted"/>
<dbReference type="RefSeq" id="WP_252916765.1">
    <property type="nucleotide sequence ID" value="NZ_JAAAML010000003.1"/>
</dbReference>
<dbReference type="EMBL" id="JAAAML010000003">
    <property type="protein sequence ID" value="MCO6410043.1"/>
    <property type="molecule type" value="Genomic_DNA"/>
</dbReference>
<feature type="transmembrane region" description="Helical" evidence="1">
    <location>
        <begin position="12"/>
        <end position="29"/>
    </location>
</feature>
<feature type="transmembrane region" description="Helical" evidence="1">
    <location>
        <begin position="208"/>
        <end position="228"/>
    </location>
</feature>
<keyword evidence="1" id="KW-0472">Membrane</keyword>
<organism evidence="2 3">
    <name type="scientific">Hoeflea alexandrii</name>
    <dbReference type="NCBI Taxonomy" id="288436"/>
    <lineage>
        <taxon>Bacteria</taxon>
        <taxon>Pseudomonadati</taxon>
        <taxon>Pseudomonadota</taxon>
        <taxon>Alphaproteobacteria</taxon>
        <taxon>Hyphomicrobiales</taxon>
        <taxon>Rhizobiaceae</taxon>
        <taxon>Hoeflea</taxon>
    </lineage>
</organism>
<name>A0ABT1CV18_9HYPH</name>
<comment type="caution">
    <text evidence="2">The sequence shown here is derived from an EMBL/GenBank/DDBJ whole genome shotgun (WGS) entry which is preliminary data.</text>
</comment>
<keyword evidence="1" id="KW-1133">Transmembrane helix</keyword>
<keyword evidence="1" id="KW-0812">Transmembrane</keyword>
<protein>
    <recommendedName>
        <fullName evidence="4">DUF4239 domain-containing protein</fullName>
    </recommendedName>
</protein>
<feature type="transmembrane region" description="Helical" evidence="1">
    <location>
        <begin position="41"/>
        <end position="62"/>
    </location>
</feature>
<gene>
    <name evidence="2" type="ORF">GTW23_17805</name>
</gene>
<evidence type="ECO:0000313" key="3">
    <source>
        <dbReference type="Proteomes" id="UP001320715"/>
    </source>
</evidence>
<feature type="transmembrane region" description="Helical" evidence="1">
    <location>
        <begin position="181"/>
        <end position="201"/>
    </location>
</feature>
<keyword evidence="3" id="KW-1185">Reference proteome</keyword>